<dbReference type="EMBL" id="MGGP01000028">
    <property type="protein sequence ID" value="OGM31275.1"/>
    <property type="molecule type" value="Genomic_DNA"/>
</dbReference>
<organism evidence="2 3">
    <name type="scientific">Candidatus Woesebacteria bacterium RIFCSPHIGHO2_01_FULL_44_21</name>
    <dbReference type="NCBI Taxonomy" id="1802503"/>
    <lineage>
        <taxon>Bacteria</taxon>
        <taxon>Candidatus Woeseibacteriota</taxon>
    </lineage>
</organism>
<dbReference type="PANTHER" id="PTHR45947">
    <property type="entry name" value="SULFOQUINOVOSYL TRANSFERASE SQD2"/>
    <property type="match status" value="1"/>
</dbReference>
<evidence type="ECO:0000259" key="1">
    <source>
        <dbReference type="Pfam" id="PF00534"/>
    </source>
</evidence>
<evidence type="ECO:0000313" key="3">
    <source>
        <dbReference type="Proteomes" id="UP000178870"/>
    </source>
</evidence>
<protein>
    <recommendedName>
        <fullName evidence="1">Glycosyl transferase family 1 domain-containing protein</fullName>
    </recommendedName>
</protein>
<dbReference type="Gene3D" id="3.40.50.2000">
    <property type="entry name" value="Glycogen Phosphorylase B"/>
    <property type="match status" value="1"/>
</dbReference>
<feature type="domain" description="Glycosyl transferase family 1" evidence="1">
    <location>
        <begin position="197"/>
        <end position="328"/>
    </location>
</feature>
<proteinExistence type="predicted"/>
<reference evidence="2 3" key="1">
    <citation type="journal article" date="2016" name="Nat. Commun.">
        <title>Thousands of microbial genomes shed light on interconnected biogeochemical processes in an aquifer system.</title>
        <authorList>
            <person name="Anantharaman K."/>
            <person name="Brown C.T."/>
            <person name="Hug L.A."/>
            <person name="Sharon I."/>
            <person name="Castelle C.J."/>
            <person name="Probst A.J."/>
            <person name="Thomas B.C."/>
            <person name="Singh A."/>
            <person name="Wilkins M.J."/>
            <person name="Karaoz U."/>
            <person name="Brodie E.L."/>
            <person name="Williams K.H."/>
            <person name="Hubbard S.S."/>
            <person name="Banfield J.F."/>
        </authorList>
    </citation>
    <scope>NUCLEOTIDE SEQUENCE [LARGE SCALE GENOMIC DNA]</scope>
</reference>
<name>A0A1F7YXT0_9BACT</name>
<comment type="caution">
    <text evidence="2">The sequence shown here is derived from an EMBL/GenBank/DDBJ whole genome shotgun (WGS) entry which is preliminary data.</text>
</comment>
<dbReference type="Pfam" id="PF00534">
    <property type="entry name" value="Glycos_transf_1"/>
    <property type="match status" value="1"/>
</dbReference>
<evidence type="ECO:0000313" key="2">
    <source>
        <dbReference type="EMBL" id="OGM31275.1"/>
    </source>
</evidence>
<sequence length="356" mass="40834">MKQKVALVYDRVNKWGGAERVLLVLHEMFPEAPLYTSVYNPGIAKWASVFPKVYTSFLQNIPFARTHHEWFAALMPLAFEQFDFSKYDLVVSVTSEFGKSIITSPHQKHICYCLTPTRYLWSGYDDYFKKSWLRFLAVPVVNYLRKVDKISAKRPDAMIAISTEVQSRIRKYYKRDSQIIFPPVNIKKNPHYMLHSTYYLLVSRLVPYKKVDLAVKAFNKNGLPLVIVGTGFQEQKLKEMAKSDIRFVGYITDDELNAYYKGCKALIFPQEEDFGLVAVEAISHGKPVVAFKAGGALDIIKEGVNGLFFEAQSVGSLNKAIKRLFTKKWSSAIIISTSSQFSKERFKKEFLKVIQL</sequence>
<accession>A0A1F7YXT0</accession>
<dbReference type="Proteomes" id="UP000178870">
    <property type="component" value="Unassembled WGS sequence"/>
</dbReference>
<gene>
    <name evidence="2" type="ORF">A2803_03725</name>
</gene>
<dbReference type="InterPro" id="IPR050194">
    <property type="entry name" value="Glycosyltransferase_grp1"/>
</dbReference>
<dbReference type="InterPro" id="IPR001296">
    <property type="entry name" value="Glyco_trans_1"/>
</dbReference>
<dbReference type="GO" id="GO:0016757">
    <property type="term" value="F:glycosyltransferase activity"/>
    <property type="evidence" value="ECO:0007669"/>
    <property type="project" value="InterPro"/>
</dbReference>
<dbReference type="AlphaFoldDB" id="A0A1F7YXT0"/>
<dbReference type="SUPFAM" id="SSF53756">
    <property type="entry name" value="UDP-Glycosyltransferase/glycogen phosphorylase"/>
    <property type="match status" value="1"/>
</dbReference>
<dbReference type="PANTHER" id="PTHR45947:SF3">
    <property type="entry name" value="SULFOQUINOVOSYL TRANSFERASE SQD2"/>
    <property type="match status" value="1"/>
</dbReference>